<accession>A0A6G6Y125</accession>
<dbReference type="InterPro" id="IPR020891">
    <property type="entry name" value="UPF0758_CS"/>
</dbReference>
<dbReference type="GO" id="GO:0008237">
    <property type="term" value="F:metallopeptidase activity"/>
    <property type="evidence" value="ECO:0007669"/>
    <property type="project" value="UniProtKB-KW"/>
</dbReference>
<keyword evidence="2" id="KW-0479">Metal-binding</keyword>
<feature type="domain" description="MPN" evidence="6">
    <location>
        <begin position="15"/>
        <end position="137"/>
    </location>
</feature>
<evidence type="ECO:0000256" key="4">
    <source>
        <dbReference type="ARBA" id="ARBA00022833"/>
    </source>
</evidence>
<reference evidence="7 8" key="1">
    <citation type="submission" date="2020-02" db="EMBL/GenBank/DDBJ databases">
        <authorList>
            <person name="Zheng R.K."/>
            <person name="Sun C.M."/>
        </authorList>
    </citation>
    <scope>NUCLEOTIDE SEQUENCE [LARGE SCALE GENOMIC DNA]</scope>
    <source>
        <strain evidence="8">zrk23</strain>
    </source>
</reference>
<evidence type="ECO:0000313" key="8">
    <source>
        <dbReference type="Proteomes" id="UP000501568"/>
    </source>
</evidence>
<dbReference type="InterPro" id="IPR037518">
    <property type="entry name" value="MPN"/>
</dbReference>
<keyword evidence="3" id="KW-0378">Hydrolase</keyword>
<name>A0A6G6Y125_9SPHN</name>
<keyword evidence="8" id="KW-1185">Reference proteome</keyword>
<dbReference type="Proteomes" id="UP000501568">
    <property type="component" value="Chromosome"/>
</dbReference>
<evidence type="ECO:0000259" key="6">
    <source>
        <dbReference type="PROSITE" id="PS50249"/>
    </source>
</evidence>
<dbReference type="RefSeq" id="WP_165325417.1">
    <property type="nucleotide sequence ID" value="NZ_CP049109.1"/>
</dbReference>
<dbReference type="InterPro" id="IPR001405">
    <property type="entry name" value="UPF0758"/>
</dbReference>
<evidence type="ECO:0000256" key="1">
    <source>
        <dbReference type="ARBA" id="ARBA00022670"/>
    </source>
</evidence>
<dbReference type="PANTHER" id="PTHR30471:SF3">
    <property type="entry name" value="UPF0758 PROTEIN YEES-RELATED"/>
    <property type="match status" value="1"/>
</dbReference>
<dbReference type="EMBL" id="CP049109">
    <property type="protein sequence ID" value="QIG78418.1"/>
    <property type="molecule type" value="Genomic_DNA"/>
</dbReference>
<organism evidence="7 8">
    <name type="scientific">Stakelama tenebrarum</name>
    <dbReference type="NCBI Taxonomy" id="2711215"/>
    <lineage>
        <taxon>Bacteria</taxon>
        <taxon>Pseudomonadati</taxon>
        <taxon>Pseudomonadota</taxon>
        <taxon>Alphaproteobacteria</taxon>
        <taxon>Sphingomonadales</taxon>
        <taxon>Sphingomonadaceae</taxon>
        <taxon>Stakelama</taxon>
    </lineage>
</organism>
<evidence type="ECO:0000313" key="7">
    <source>
        <dbReference type="EMBL" id="QIG78418.1"/>
    </source>
</evidence>
<dbReference type="Gene3D" id="3.40.140.10">
    <property type="entry name" value="Cytidine Deaminase, domain 2"/>
    <property type="match status" value="1"/>
</dbReference>
<dbReference type="InterPro" id="IPR025657">
    <property type="entry name" value="RadC_JAB"/>
</dbReference>
<dbReference type="PROSITE" id="PS01302">
    <property type="entry name" value="UPF0758"/>
    <property type="match status" value="1"/>
</dbReference>
<dbReference type="PROSITE" id="PS50249">
    <property type="entry name" value="MPN"/>
    <property type="match status" value="1"/>
</dbReference>
<evidence type="ECO:0000256" key="3">
    <source>
        <dbReference type="ARBA" id="ARBA00022801"/>
    </source>
</evidence>
<dbReference type="KEGG" id="spzr:G5C33_00475"/>
<proteinExistence type="predicted"/>
<dbReference type="AlphaFoldDB" id="A0A6G6Y125"/>
<sequence length="137" mass="14162">MTSLLLEPAESGTARMLDGPAAAYRLFAGLSDAPRELAVFAYVDAAGTLLGLRHAPGEAVDSCAIPVRAVAGDALAFGACGLVMAHNHPSGDPTPSRGDREATRGLARALGPLGVRVIDHLVFARRGTTSFRALGWL</sequence>
<keyword evidence="1" id="KW-0645">Protease</keyword>
<dbReference type="GO" id="GO:0006508">
    <property type="term" value="P:proteolysis"/>
    <property type="evidence" value="ECO:0007669"/>
    <property type="project" value="UniProtKB-KW"/>
</dbReference>
<keyword evidence="4" id="KW-0862">Zinc</keyword>
<dbReference type="GO" id="GO:0046872">
    <property type="term" value="F:metal ion binding"/>
    <property type="evidence" value="ECO:0007669"/>
    <property type="project" value="UniProtKB-KW"/>
</dbReference>
<dbReference type="Pfam" id="PF04002">
    <property type="entry name" value="RadC"/>
    <property type="match status" value="1"/>
</dbReference>
<dbReference type="PANTHER" id="PTHR30471">
    <property type="entry name" value="DNA REPAIR PROTEIN RADC"/>
    <property type="match status" value="1"/>
</dbReference>
<gene>
    <name evidence="7" type="ORF">G5C33_00475</name>
</gene>
<keyword evidence="5" id="KW-0482">Metalloprotease</keyword>
<evidence type="ECO:0000256" key="5">
    <source>
        <dbReference type="ARBA" id="ARBA00023049"/>
    </source>
</evidence>
<evidence type="ECO:0000256" key="2">
    <source>
        <dbReference type="ARBA" id="ARBA00022723"/>
    </source>
</evidence>
<protein>
    <submittedName>
        <fullName evidence="7">DNA repair protein</fullName>
    </submittedName>
</protein>